<keyword evidence="1" id="KW-1133">Transmembrane helix</keyword>
<keyword evidence="3" id="KW-1185">Reference proteome</keyword>
<protein>
    <submittedName>
        <fullName evidence="2">Uncharacterized protein</fullName>
    </submittedName>
</protein>
<sequence>MTLSHCCFIPLKTGVYLITIIGLINKLSGFYGLISLDYSEPLVVCIHVYSLLALGIFSAGLYGIHNDKYSFIRSFALFYWGDFVMSTVTTIYLAVQWFLYTDHSLPELAGKVEETQQHDDTFRAESIVSIVFLALIRVTHLYFAIVLTQYYYSMSKTQYSKVAAAIDEELNVAYDEDEEYDDKRQ</sequence>
<organism evidence="2 3">
    <name type="scientific">Mucor flavus</name>
    <dbReference type="NCBI Taxonomy" id="439312"/>
    <lineage>
        <taxon>Eukaryota</taxon>
        <taxon>Fungi</taxon>
        <taxon>Fungi incertae sedis</taxon>
        <taxon>Mucoromycota</taxon>
        <taxon>Mucoromycotina</taxon>
        <taxon>Mucoromycetes</taxon>
        <taxon>Mucorales</taxon>
        <taxon>Mucorineae</taxon>
        <taxon>Mucoraceae</taxon>
        <taxon>Mucor</taxon>
    </lineage>
</organism>
<keyword evidence="1" id="KW-0472">Membrane</keyword>
<dbReference type="EMBL" id="BAABUK010000007">
    <property type="protein sequence ID" value="GAA5810561.1"/>
    <property type="molecule type" value="Genomic_DNA"/>
</dbReference>
<feature type="transmembrane region" description="Helical" evidence="1">
    <location>
        <begin position="14"/>
        <end position="34"/>
    </location>
</feature>
<dbReference type="PANTHER" id="PTHR28077">
    <property type="entry name" value="INOSITOL PHOSPHORYLCERAMIDE SYNTHASE REGULATORY SUBUNIT KEI1"/>
    <property type="match status" value="1"/>
</dbReference>
<comment type="caution">
    <text evidence="2">The sequence shown here is derived from an EMBL/GenBank/DDBJ whole genome shotgun (WGS) entry which is preliminary data.</text>
</comment>
<gene>
    <name evidence="2" type="ORF">MFLAVUS_003984</name>
</gene>
<proteinExistence type="predicted"/>
<reference evidence="2 3" key="1">
    <citation type="submission" date="2024-04" db="EMBL/GenBank/DDBJ databases">
        <title>genome sequences of Mucor flavus KT1a and Helicostylum pulchrum KT1b strains isolated from the surface of a dry-aged beef.</title>
        <authorList>
            <person name="Toyotome T."/>
            <person name="Hosono M."/>
            <person name="Torimaru M."/>
            <person name="Fukuda K."/>
            <person name="Mikami N."/>
        </authorList>
    </citation>
    <scope>NUCLEOTIDE SEQUENCE [LARGE SCALE GENOMIC DNA]</scope>
    <source>
        <strain evidence="2 3">KT1a</strain>
    </source>
</reference>
<evidence type="ECO:0000313" key="3">
    <source>
        <dbReference type="Proteomes" id="UP001473302"/>
    </source>
</evidence>
<accession>A0ABP9YUP0</accession>
<keyword evidence="1" id="KW-0812">Transmembrane</keyword>
<dbReference type="Proteomes" id="UP001473302">
    <property type="component" value="Unassembled WGS sequence"/>
</dbReference>
<feature type="transmembrane region" description="Helical" evidence="1">
    <location>
        <begin position="46"/>
        <end position="64"/>
    </location>
</feature>
<feature type="transmembrane region" description="Helical" evidence="1">
    <location>
        <begin position="127"/>
        <end position="152"/>
    </location>
</feature>
<evidence type="ECO:0000256" key="1">
    <source>
        <dbReference type="SAM" id="Phobius"/>
    </source>
</evidence>
<evidence type="ECO:0000313" key="2">
    <source>
        <dbReference type="EMBL" id="GAA5810561.1"/>
    </source>
</evidence>
<dbReference type="Pfam" id="PF08552">
    <property type="entry name" value="Kei1"/>
    <property type="match status" value="1"/>
</dbReference>
<dbReference type="InterPro" id="IPR013862">
    <property type="entry name" value="Kei1"/>
</dbReference>
<dbReference type="PANTHER" id="PTHR28077:SF1">
    <property type="entry name" value="INOSITOL PHOSPHORYLCERAMIDE SYNTHASE REGULATORY SUBUNIT KEI1"/>
    <property type="match status" value="1"/>
</dbReference>
<feature type="transmembrane region" description="Helical" evidence="1">
    <location>
        <begin position="76"/>
        <end position="99"/>
    </location>
</feature>
<name>A0ABP9YUP0_9FUNG</name>